<dbReference type="Proteomes" id="UP000189286">
    <property type="component" value="Unassembled WGS sequence"/>
</dbReference>
<dbReference type="PANTHER" id="PTHR45033">
    <property type="match status" value="1"/>
</dbReference>
<dbReference type="InterPro" id="IPR011032">
    <property type="entry name" value="GroES-like_sf"/>
</dbReference>
<evidence type="ECO:0000313" key="3">
    <source>
        <dbReference type="Proteomes" id="UP000189286"/>
    </source>
</evidence>
<comment type="caution">
    <text evidence="2">The sequence shown here is derived from an EMBL/GenBank/DDBJ whole genome shotgun (WGS) entry which is preliminary data.</text>
</comment>
<dbReference type="SUPFAM" id="SSF51735">
    <property type="entry name" value="NAD(P)-binding Rossmann-fold domains"/>
    <property type="match status" value="1"/>
</dbReference>
<sequence length="337" mass="36569">MKAYRLDNFTSIDDLHVQQESIPHPQQGEVLVRIHAVSLNFRDIAILRGQYPAPHLKGLIPTSDGAGEVIAIGEGVDYFNVGDRVMGTFHPRWFAGHMPTNLFHYGYGSMSDGWLVEQKVVNQESLVRIPNNLSYEEAATLPCAALTAWSALTDGSPVRCGDTVLIQGTGGVSIFALQLAKAAGASVIATTSSTEKAKRLRELGADQVINYREEPRWGDRVRDLSNGQGVDRIVEVGGPGTIAESLRAIRPGGEIALVGFVSSGGAGVDYINMFMSGATLRHISVGSREALKELVRAIEMADIKPVINRVFDFEEAKQAFVHLDSRAHFGKVVIRCS</sequence>
<reference evidence="3" key="1">
    <citation type="submission" date="2016-11" db="EMBL/GenBank/DDBJ databases">
        <authorList>
            <person name="Panda P."/>
            <person name="Visnovsky S."/>
            <person name="Pitman A."/>
        </authorList>
    </citation>
    <scope>NUCLEOTIDE SEQUENCE [LARGE SCALE GENOMIC DNA]</scope>
    <source>
        <strain evidence="3">ICMP 9972</strain>
    </source>
</reference>
<organism evidence="2 3">
    <name type="scientific">Pectobacterium actinidiae</name>
    <dbReference type="NCBI Taxonomy" id="1507808"/>
    <lineage>
        <taxon>Bacteria</taxon>
        <taxon>Pseudomonadati</taxon>
        <taxon>Pseudomonadota</taxon>
        <taxon>Gammaproteobacteria</taxon>
        <taxon>Enterobacterales</taxon>
        <taxon>Pectobacteriaceae</taxon>
        <taxon>Pectobacterium</taxon>
    </lineage>
</organism>
<dbReference type="OrthoDB" id="9805883at2"/>
<dbReference type="PANTHER" id="PTHR45033:SF2">
    <property type="entry name" value="ZINC-TYPE ALCOHOL DEHYDROGENASE-LIKE PROTEIN C1773.06C"/>
    <property type="match status" value="1"/>
</dbReference>
<dbReference type="InterPro" id="IPR013149">
    <property type="entry name" value="ADH-like_C"/>
</dbReference>
<accession>A0A1V2R8I1</accession>
<dbReference type="SUPFAM" id="SSF50129">
    <property type="entry name" value="GroES-like"/>
    <property type="match status" value="1"/>
</dbReference>
<dbReference type="Gene3D" id="3.90.180.10">
    <property type="entry name" value="Medium-chain alcohol dehydrogenases, catalytic domain"/>
    <property type="match status" value="1"/>
</dbReference>
<name>A0A1V2R8I1_9GAMM</name>
<protein>
    <submittedName>
        <fullName evidence="2">Alcohol dehydrogenase</fullName>
    </submittedName>
</protein>
<dbReference type="GO" id="GO:0016491">
    <property type="term" value="F:oxidoreductase activity"/>
    <property type="evidence" value="ECO:0007669"/>
    <property type="project" value="InterPro"/>
</dbReference>
<dbReference type="InterPro" id="IPR052711">
    <property type="entry name" value="Zinc_ADH-like"/>
</dbReference>
<dbReference type="Pfam" id="PF00107">
    <property type="entry name" value="ADH_zinc_N"/>
    <property type="match status" value="1"/>
</dbReference>
<gene>
    <name evidence="2" type="ORF">BSK71_04890</name>
</gene>
<dbReference type="Gene3D" id="3.40.50.720">
    <property type="entry name" value="NAD(P)-binding Rossmann-like Domain"/>
    <property type="match status" value="1"/>
</dbReference>
<evidence type="ECO:0000259" key="1">
    <source>
        <dbReference type="SMART" id="SM00829"/>
    </source>
</evidence>
<dbReference type="CDD" id="cd08276">
    <property type="entry name" value="MDR7"/>
    <property type="match status" value="1"/>
</dbReference>
<dbReference type="InterPro" id="IPR020843">
    <property type="entry name" value="ER"/>
</dbReference>
<dbReference type="SMART" id="SM00829">
    <property type="entry name" value="PKS_ER"/>
    <property type="match status" value="1"/>
</dbReference>
<dbReference type="AlphaFoldDB" id="A0A1V2R8I1"/>
<feature type="domain" description="Enoyl reductase (ER)" evidence="1">
    <location>
        <begin position="10"/>
        <end position="334"/>
    </location>
</feature>
<dbReference type="EMBL" id="MPUJ01000002">
    <property type="protein sequence ID" value="ONK08651.1"/>
    <property type="molecule type" value="Genomic_DNA"/>
</dbReference>
<dbReference type="Pfam" id="PF08240">
    <property type="entry name" value="ADH_N"/>
    <property type="match status" value="1"/>
</dbReference>
<dbReference type="InterPro" id="IPR036291">
    <property type="entry name" value="NAD(P)-bd_dom_sf"/>
</dbReference>
<proteinExistence type="predicted"/>
<dbReference type="RefSeq" id="WP_039362174.1">
    <property type="nucleotide sequence ID" value="NZ_JRMH01000001.1"/>
</dbReference>
<dbReference type="InterPro" id="IPR013154">
    <property type="entry name" value="ADH-like_N"/>
</dbReference>
<evidence type="ECO:0000313" key="2">
    <source>
        <dbReference type="EMBL" id="ONK08651.1"/>
    </source>
</evidence>